<dbReference type="Pfam" id="PF00588">
    <property type="entry name" value="SpoU_methylase"/>
    <property type="match status" value="1"/>
</dbReference>
<dbReference type="SMART" id="SM00967">
    <property type="entry name" value="SpoU_sub_bind"/>
    <property type="match status" value="1"/>
</dbReference>
<evidence type="ECO:0000259" key="10">
    <source>
        <dbReference type="SMART" id="SM00967"/>
    </source>
</evidence>
<evidence type="ECO:0000256" key="3">
    <source>
        <dbReference type="ARBA" id="ARBA00022552"/>
    </source>
</evidence>
<evidence type="ECO:0000256" key="8">
    <source>
        <dbReference type="ARBA" id="ARBA00023128"/>
    </source>
</evidence>
<evidence type="ECO:0000256" key="2">
    <source>
        <dbReference type="ARBA" id="ARBA00007228"/>
    </source>
</evidence>
<organism evidence="11 12">
    <name type="scientific">Prototheca wickerhamii</name>
    <dbReference type="NCBI Taxonomy" id="3111"/>
    <lineage>
        <taxon>Eukaryota</taxon>
        <taxon>Viridiplantae</taxon>
        <taxon>Chlorophyta</taxon>
        <taxon>core chlorophytes</taxon>
        <taxon>Trebouxiophyceae</taxon>
        <taxon>Chlorellales</taxon>
        <taxon>Chlorellaceae</taxon>
        <taxon>Prototheca</taxon>
    </lineage>
</organism>
<evidence type="ECO:0000256" key="9">
    <source>
        <dbReference type="ARBA" id="ARBA00034881"/>
    </source>
</evidence>
<sequence length="316" mass="33805">MLPRQPALSGAPAGRLPPAVRAFASDDGRHFREDWKAKKERLRRERGPSPGYLLKETWNDSFVYGVRPVLAALAARRRKVYALYIQEDVDGLAREDSVLLNHARRLAEEAGIPVRSSSKQDMNIITRDRPHQGLLLDCGDLEFEELTELPGLDTDSAVIWLCLDQVTDPQNFGSAIRSAHFLGAAGVLTCARNSSPLTAAVSKASAGASELMPVHSCRNLPATLQAAAARGWRVLGADGGREAEPLASIAPGPPTVLVMGSEGAGLRTNVRRACQGLVRIEAAPRGSVVPAFAGVDSLNVGVATGIFLHHFLTARG</sequence>
<dbReference type="PANTHER" id="PTHR46103">
    <property type="entry name" value="RRNA METHYLTRANSFERASE 1, MITOCHONDRIAL"/>
    <property type="match status" value="1"/>
</dbReference>
<dbReference type="GO" id="GO:0005739">
    <property type="term" value="C:mitochondrion"/>
    <property type="evidence" value="ECO:0007669"/>
    <property type="project" value="UniProtKB-SubCell"/>
</dbReference>
<comment type="caution">
    <text evidence="11">The sequence shown here is derived from an EMBL/GenBank/DDBJ whole genome shotgun (WGS) entry which is preliminary data.</text>
</comment>
<dbReference type="AlphaFoldDB" id="A0AAD9IEZ2"/>
<dbReference type="InterPro" id="IPR029028">
    <property type="entry name" value="Alpha/beta_knot_MTases"/>
</dbReference>
<evidence type="ECO:0000256" key="7">
    <source>
        <dbReference type="ARBA" id="ARBA00022946"/>
    </source>
</evidence>
<dbReference type="GO" id="GO:0016435">
    <property type="term" value="F:rRNA (guanine) methyltransferase activity"/>
    <property type="evidence" value="ECO:0007669"/>
    <property type="project" value="TreeGrafter"/>
</dbReference>
<dbReference type="InterPro" id="IPR047261">
    <property type="entry name" value="MRM1_MeTrfase_dom"/>
</dbReference>
<proteinExistence type="inferred from homology"/>
<dbReference type="PANTHER" id="PTHR46103:SF1">
    <property type="entry name" value="RRNA METHYLTRANSFERASE 1, MITOCHONDRIAL"/>
    <property type="match status" value="1"/>
</dbReference>
<evidence type="ECO:0000256" key="4">
    <source>
        <dbReference type="ARBA" id="ARBA00022603"/>
    </source>
</evidence>
<name>A0AAD9IEZ2_PROWI</name>
<evidence type="ECO:0000313" key="11">
    <source>
        <dbReference type="EMBL" id="KAK2075864.1"/>
    </source>
</evidence>
<feature type="domain" description="RNA 2-O ribose methyltransferase substrate binding" evidence="10">
    <location>
        <begin position="62"/>
        <end position="144"/>
    </location>
</feature>
<dbReference type="InterPro" id="IPR029026">
    <property type="entry name" value="tRNA_m1G_MTases_N"/>
</dbReference>
<protein>
    <recommendedName>
        <fullName evidence="9">rRNA methyltransferase 1, mitochondrial</fullName>
    </recommendedName>
</protein>
<accession>A0AAD9IEZ2</accession>
<dbReference type="Gene3D" id="3.30.1330.30">
    <property type="match status" value="1"/>
</dbReference>
<dbReference type="InterPro" id="IPR047182">
    <property type="entry name" value="MRM1"/>
</dbReference>
<keyword evidence="3" id="KW-0698">rRNA processing</keyword>
<dbReference type="Gene3D" id="3.40.1280.10">
    <property type="match status" value="1"/>
</dbReference>
<dbReference type="GO" id="GO:0003723">
    <property type="term" value="F:RNA binding"/>
    <property type="evidence" value="ECO:0007669"/>
    <property type="project" value="InterPro"/>
</dbReference>
<dbReference type="InterPro" id="IPR029064">
    <property type="entry name" value="Ribosomal_eL30-like_sf"/>
</dbReference>
<dbReference type="EMBL" id="JASFZW010000013">
    <property type="protein sequence ID" value="KAK2075864.1"/>
    <property type="molecule type" value="Genomic_DNA"/>
</dbReference>
<keyword evidence="4" id="KW-0489">Methyltransferase</keyword>
<dbReference type="Proteomes" id="UP001255856">
    <property type="component" value="Unassembled WGS sequence"/>
</dbReference>
<evidence type="ECO:0000256" key="5">
    <source>
        <dbReference type="ARBA" id="ARBA00022679"/>
    </source>
</evidence>
<dbReference type="SUPFAM" id="SSF75217">
    <property type="entry name" value="alpha/beta knot"/>
    <property type="match status" value="1"/>
</dbReference>
<keyword evidence="8" id="KW-0496">Mitochondrion</keyword>
<keyword evidence="12" id="KW-1185">Reference proteome</keyword>
<reference evidence="11" key="1">
    <citation type="submission" date="2021-01" db="EMBL/GenBank/DDBJ databases">
        <authorList>
            <person name="Eckstrom K.M.E."/>
        </authorList>
    </citation>
    <scope>NUCLEOTIDE SEQUENCE</scope>
    <source>
        <strain evidence="11">UVCC 0001</strain>
    </source>
</reference>
<gene>
    <name evidence="11" type="ORF">QBZ16_001606</name>
</gene>
<dbReference type="Pfam" id="PF08032">
    <property type="entry name" value="SpoU_sub_bind"/>
    <property type="match status" value="1"/>
</dbReference>
<dbReference type="InterPro" id="IPR013123">
    <property type="entry name" value="SpoU_subst-bd"/>
</dbReference>
<keyword evidence="7" id="KW-0809">Transit peptide</keyword>
<evidence type="ECO:0000313" key="12">
    <source>
        <dbReference type="Proteomes" id="UP001255856"/>
    </source>
</evidence>
<evidence type="ECO:0000256" key="1">
    <source>
        <dbReference type="ARBA" id="ARBA00004173"/>
    </source>
</evidence>
<keyword evidence="6" id="KW-0949">S-adenosyl-L-methionine</keyword>
<dbReference type="InterPro" id="IPR001537">
    <property type="entry name" value="SpoU_MeTrfase"/>
</dbReference>
<dbReference type="CDD" id="cd18105">
    <property type="entry name" value="SpoU-like_MRM1"/>
    <property type="match status" value="1"/>
</dbReference>
<dbReference type="SUPFAM" id="SSF55315">
    <property type="entry name" value="L30e-like"/>
    <property type="match status" value="1"/>
</dbReference>
<comment type="subcellular location">
    <subcellularLocation>
        <location evidence="1">Mitochondrion</location>
    </subcellularLocation>
</comment>
<keyword evidence="5" id="KW-0808">Transferase</keyword>
<comment type="similarity">
    <text evidence="2">Belongs to the class IV-like SAM-binding methyltransferase superfamily. RNA methyltransferase TrmH family.</text>
</comment>
<evidence type="ECO:0000256" key="6">
    <source>
        <dbReference type="ARBA" id="ARBA00022691"/>
    </source>
</evidence>